<evidence type="ECO:0000259" key="3">
    <source>
        <dbReference type="PROSITE" id="PS50003"/>
    </source>
</evidence>
<dbReference type="SUPFAM" id="SSF50729">
    <property type="entry name" value="PH domain-like"/>
    <property type="match status" value="1"/>
</dbReference>
<dbReference type="AlphaFoldDB" id="A0A5A9P584"/>
<dbReference type="Pfam" id="PF00620">
    <property type="entry name" value="RhoGAP"/>
    <property type="match status" value="1"/>
</dbReference>
<evidence type="ECO:0000313" key="7">
    <source>
        <dbReference type="Proteomes" id="UP000324632"/>
    </source>
</evidence>
<dbReference type="GO" id="GO:0005096">
    <property type="term" value="F:GTPase activator activity"/>
    <property type="evidence" value="ECO:0007669"/>
    <property type="project" value="UniProtKB-KW"/>
</dbReference>
<evidence type="ECO:0000256" key="1">
    <source>
        <dbReference type="ARBA" id="ARBA00022468"/>
    </source>
</evidence>
<reference evidence="6 7" key="1">
    <citation type="journal article" date="2019" name="Mol. Ecol. Resour.">
        <title>Chromosome-level genome assembly of Triplophysa tibetana, a fish adapted to the harsh high-altitude environment of the Tibetan Plateau.</title>
        <authorList>
            <person name="Yang X."/>
            <person name="Liu H."/>
            <person name="Ma Z."/>
            <person name="Zou Y."/>
            <person name="Zou M."/>
            <person name="Mao Y."/>
            <person name="Li X."/>
            <person name="Wang H."/>
            <person name="Chen T."/>
            <person name="Wang W."/>
            <person name="Yang R."/>
        </authorList>
    </citation>
    <scope>NUCLEOTIDE SEQUENCE [LARGE SCALE GENOMIC DNA]</scope>
    <source>
        <strain evidence="6">TTIB1903HZAU</strain>
        <tissue evidence="6">Muscle</tissue>
    </source>
</reference>
<keyword evidence="7" id="KW-1185">Reference proteome</keyword>
<dbReference type="Proteomes" id="UP000324632">
    <property type="component" value="Chromosome 9"/>
</dbReference>
<feature type="domain" description="Rho-GAP" evidence="5">
    <location>
        <begin position="337"/>
        <end position="514"/>
    </location>
</feature>
<dbReference type="SMART" id="SM00233">
    <property type="entry name" value="PH"/>
    <property type="match status" value="1"/>
</dbReference>
<dbReference type="GO" id="GO:0008360">
    <property type="term" value="P:regulation of cell shape"/>
    <property type="evidence" value="ECO:0007669"/>
    <property type="project" value="TreeGrafter"/>
</dbReference>
<dbReference type="InterPro" id="IPR038508">
    <property type="entry name" value="ArfGAP_dom_sf"/>
</dbReference>
<dbReference type="Pfam" id="PF00169">
    <property type="entry name" value="PH"/>
    <property type="match status" value="1"/>
</dbReference>
<gene>
    <name evidence="6" type="ORF">E1301_Tti014919</name>
</gene>
<evidence type="ECO:0000313" key="6">
    <source>
        <dbReference type="EMBL" id="KAA0716922.1"/>
    </source>
</evidence>
<keyword evidence="1" id="KW-0343">GTPase activation</keyword>
<dbReference type="InterPro" id="IPR001164">
    <property type="entry name" value="ArfGAP_dom"/>
</dbReference>
<organism evidence="6 7">
    <name type="scientific">Triplophysa tibetana</name>
    <dbReference type="NCBI Taxonomy" id="1572043"/>
    <lineage>
        <taxon>Eukaryota</taxon>
        <taxon>Metazoa</taxon>
        <taxon>Chordata</taxon>
        <taxon>Craniata</taxon>
        <taxon>Vertebrata</taxon>
        <taxon>Euteleostomi</taxon>
        <taxon>Actinopterygii</taxon>
        <taxon>Neopterygii</taxon>
        <taxon>Teleostei</taxon>
        <taxon>Ostariophysi</taxon>
        <taxon>Cypriniformes</taxon>
        <taxon>Nemacheilidae</taxon>
        <taxon>Triplophysa</taxon>
    </lineage>
</organism>
<dbReference type="PROSITE" id="PS50238">
    <property type="entry name" value="RHOGAP"/>
    <property type="match status" value="1"/>
</dbReference>
<keyword evidence="2" id="KW-0863">Zinc-finger</keyword>
<dbReference type="Pfam" id="PF01412">
    <property type="entry name" value="ArfGap"/>
    <property type="match status" value="1"/>
</dbReference>
<protein>
    <submittedName>
        <fullName evidence="6">Arf-GAP with</fullName>
    </submittedName>
</protein>
<dbReference type="SMART" id="SM00324">
    <property type="entry name" value="RhoGAP"/>
    <property type="match status" value="1"/>
</dbReference>
<dbReference type="GO" id="GO:0005547">
    <property type="term" value="F:phosphatidylinositol-3,4,5-trisphosphate binding"/>
    <property type="evidence" value="ECO:0007669"/>
    <property type="project" value="TreeGrafter"/>
</dbReference>
<dbReference type="SUPFAM" id="SSF48350">
    <property type="entry name" value="GTPase activation domain, GAP"/>
    <property type="match status" value="1"/>
</dbReference>
<proteinExistence type="predicted"/>
<dbReference type="Gene3D" id="1.10.555.10">
    <property type="entry name" value="Rho GTPase activation protein"/>
    <property type="match status" value="1"/>
</dbReference>
<dbReference type="PANTHER" id="PTHR45899">
    <property type="entry name" value="RHO GTPASE ACTIVATING PROTEIN AT 15B, ISOFORM C"/>
    <property type="match status" value="1"/>
</dbReference>
<dbReference type="PROSITE" id="PS50115">
    <property type="entry name" value="ARFGAP"/>
    <property type="match status" value="1"/>
</dbReference>
<accession>A0A5A9P584</accession>
<dbReference type="InterPro" id="IPR008936">
    <property type="entry name" value="Rho_GTPase_activation_prot"/>
</dbReference>
<dbReference type="InterPro" id="IPR011993">
    <property type="entry name" value="PH-like_dom_sf"/>
</dbReference>
<keyword evidence="2" id="KW-0479">Metal-binding</keyword>
<comment type="caution">
    <text evidence="6">The sequence shown here is derived from an EMBL/GenBank/DDBJ whole genome shotgun (WGS) entry which is preliminary data.</text>
</comment>
<keyword evidence="2" id="KW-0862">Zinc</keyword>
<evidence type="ECO:0000256" key="2">
    <source>
        <dbReference type="PROSITE-ProRule" id="PRU00288"/>
    </source>
</evidence>
<dbReference type="Gene3D" id="1.10.220.150">
    <property type="entry name" value="Arf GTPase activating protein"/>
    <property type="match status" value="1"/>
</dbReference>
<feature type="domain" description="PH" evidence="3">
    <location>
        <begin position="137"/>
        <end position="233"/>
    </location>
</feature>
<name>A0A5A9P584_9TELE</name>
<feature type="domain" description="Arf-GAP" evidence="4">
    <location>
        <begin position="1"/>
        <end position="91"/>
    </location>
</feature>
<dbReference type="GO" id="GO:0005737">
    <property type="term" value="C:cytoplasm"/>
    <property type="evidence" value="ECO:0007669"/>
    <property type="project" value="TreeGrafter"/>
</dbReference>
<dbReference type="InterPro" id="IPR001849">
    <property type="entry name" value="PH_domain"/>
</dbReference>
<dbReference type="GO" id="GO:0007165">
    <property type="term" value="P:signal transduction"/>
    <property type="evidence" value="ECO:0007669"/>
    <property type="project" value="InterPro"/>
</dbReference>
<evidence type="ECO:0000259" key="4">
    <source>
        <dbReference type="PROSITE" id="PS50115"/>
    </source>
</evidence>
<dbReference type="PROSITE" id="PS50003">
    <property type="entry name" value="PH_DOMAIN"/>
    <property type="match status" value="1"/>
</dbReference>
<sequence>MVTGVHRSLGQNVSKVRSLKLDERVWTDDLIRVFLQLGNAKANTFWGANIPPSESLCVNANDEHRLQHITAKYVHGKYRKYHTLYGHQEELDSALCKAVQSADLLEILALLHCGADIKCHTGIPEFPTPLSLAKRSGQSAQAELLTQNLNKDFAQRWCCLEGGVFSYYKNDHSNKRGSMKTSDIICLSVNSPVKHVYEHTFELYTDEGRGYLFGADDANTVRNWSKAISMALLPPALFDVCGPCDRLGRLCCVEGSHGIGWFCLSGFILHVLLENTVQTIDLRKLLSLTLSDSDGSMVLVWRGGTLHVPTDRRPHFMGWQTCIQQKSGTGDQPLAHQQLTELDVPVTIDCCLNHVTRHGLLSLGIYRTNGVNSHITELLKRFRKDARSVTWSESDFSVDDVANTLKRFLREVKDGVLNGQDNAKSWLKAAGLEDESERIYQYQNLLSNLPIVNRATLKALTHHLHSVHHLSNENQMTKKNLGIVFGPTLFQTDGKDVKALRVVEELIQNYCSIFNEADPRIGEERLMKGKNFVDRWRSGGGVPPGTLELHMAPPLVGTGFAASDADRSPPWTWVVVPVSSVSESELQRQLNLTTAALKKHKNERPSSKSTSSIICSVYLERIGEGLEVLVQVGANMTAVELVSEVLDYKEVNPTNEDFWSCYEILEKGEMDRMLHYREKVSPVYFSPGLQCNLLVKKNHYISSILKYLGMMENVCKNGTLRVCEVKTERSKKYSSRYCELSGTTFRLHKGLQNSPCEREWPVKELKVYNGYRSKLHSPTP</sequence>
<dbReference type="InterPro" id="IPR052227">
    <property type="entry name" value="Arf-Rho-GAP_ANK-PH_domain"/>
</dbReference>
<evidence type="ECO:0000259" key="5">
    <source>
        <dbReference type="PROSITE" id="PS50238"/>
    </source>
</evidence>
<dbReference type="GO" id="GO:0008270">
    <property type="term" value="F:zinc ion binding"/>
    <property type="evidence" value="ECO:0007669"/>
    <property type="project" value="UniProtKB-KW"/>
</dbReference>
<dbReference type="Gene3D" id="2.30.29.30">
    <property type="entry name" value="Pleckstrin-homology domain (PH domain)/Phosphotyrosine-binding domain (PTB)"/>
    <property type="match status" value="1"/>
</dbReference>
<dbReference type="PANTHER" id="PTHR45899:SF3">
    <property type="entry name" value="ARF-GAP WITH RHO-GAP DOMAIN, ANK REPEAT AND PH DOMAIN-CONTAINING PROTEIN 1"/>
    <property type="match status" value="1"/>
</dbReference>
<dbReference type="InterPro" id="IPR037278">
    <property type="entry name" value="ARFGAP/RecO"/>
</dbReference>
<dbReference type="EMBL" id="SOYY01000009">
    <property type="protein sequence ID" value="KAA0716922.1"/>
    <property type="molecule type" value="Genomic_DNA"/>
</dbReference>
<dbReference type="SUPFAM" id="SSF57863">
    <property type="entry name" value="ArfGap/RecO-like zinc finger"/>
    <property type="match status" value="1"/>
</dbReference>
<dbReference type="InterPro" id="IPR000198">
    <property type="entry name" value="RhoGAP_dom"/>
</dbReference>